<evidence type="ECO:0000256" key="1">
    <source>
        <dbReference type="ARBA" id="ARBA00023004"/>
    </source>
</evidence>
<gene>
    <name evidence="2" type="ORF">JCM19232_6059</name>
</gene>
<organism evidence="2 3">
    <name type="scientific">Vibrio ishigakensis</name>
    <dbReference type="NCBI Taxonomy" id="1481914"/>
    <lineage>
        <taxon>Bacteria</taxon>
        <taxon>Pseudomonadati</taxon>
        <taxon>Pseudomonadota</taxon>
        <taxon>Gammaproteobacteria</taxon>
        <taxon>Vibrionales</taxon>
        <taxon>Vibrionaceae</taxon>
        <taxon>Vibrio</taxon>
    </lineage>
</organism>
<reference evidence="2 3" key="1">
    <citation type="submission" date="2015-01" db="EMBL/GenBank/DDBJ databases">
        <title>Vibrio sp. C5 JCM 19232 whole genome shotgun sequence.</title>
        <authorList>
            <person name="Sawabe T."/>
            <person name="Meirelles P."/>
            <person name="Feng G."/>
            <person name="Sayaka M."/>
            <person name="Hattori M."/>
            <person name="Ohkuma M."/>
        </authorList>
    </citation>
    <scope>NUCLEOTIDE SEQUENCE [LARGE SCALE GENOMIC DNA]</scope>
    <source>
        <strain evidence="2 3">JCM19232</strain>
    </source>
</reference>
<accession>A0A0B8PFZ4</accession>
<dbReference type="EMBL" id="BBSA01000004">
    <property type="protein sequence ID" value="GAM61754.1"/>
    <property type="molecule type" value="Genomic_DNA"/>
</dbReference>
<dbReference type="EC" id="4.2.1.99" evidence="2"/>
<comment type="caution">
    <text evidence="2">The sequence shown here is derived from an EMBL/GenBank/DDBJ whole genome shotgun (WGS) entry which is preliminary data.</text>
</comment>
<dbReference type="Proteomes" id="UP000031670">
    <property type="component" value="Unassembled WGS sequence"/>
</dbReference>
<sequence>MSTSTRNFPNRLGTGANVFLSSAELAAVGAILGRIPTKEEYLEYASQIDATAADTYRYLNFHRMQDYVKKADEVIFQEPA</sequence>
<dbReference type="AlphaFoldDB" id="A0A0B8PFZ4"/>
<protein>
    <submittedName>
        <fullName evidence="2">Aconitate hydratase 2</fullName>
        <ecNumber evidence="2">4.2.1.99</ecNumber>
    </submittedName>
</protein>
<name>A0A0B8PFZ4_9VIBR</name>
<evidence type="ECO:0000313" key="3">
    <source>
        <dbReference type="Proteomes" id="UP000031670"/>
    </source>
</evidence>
<dbReference type="SUPFAM" id="SSF53732">
    <property type="entry name" value="Aconitase iron-sulfur domain"/>
    <property type="match status" value="1"/>
</dbReference>
<dbReference type="GO" id="GO:0047456">
    <property type="term" value="F:2-methylisocitrate dehydratase activity"/>
    <property type="evidence" value="ECO:0007669"/>
    <property type="project" value="UniProtKB-EC"/>
</dbReference>
<reference evidence="2 3" key="2">
    <citation type="submission" date="2015-01" db="EMBL/GenBank/DDBJ databases">
        <authorList>
            <consortium name="NBRP consortium"/>
            <person name="Sawabe T."/>
            <person name="Meirelles P."/>
            <person name="Feng G."/>
            <person name="Sayaka M."/>
            <person name="Hattori M."/>
            <person name="Ohkuma M."/>
        </authorList>
    </citation>
    <scope>NUCLEOTIDE SEQUENCE [LARGE SCALE GENOMIC DNA]</scope>
    <source>
        <strain evidence="2 3">JCM19232</strain>
    </source>
</reference>
<proteinExistence type="predicted"/>
<dbReference type="InterPro" id="IPR036008">
    <property type="entry name" value="Aconitase_4Fe-4S_dom"/>
</dbReference>
<evidence type="ECO:0000313" key="2">
    <source>
        <dbReference type="EMBL" id="GAM61754.1"/>
    </source>
</evidence>
<keyword evidence="1" id="KW-0408">Iron</keyword>
<dbReference type="InterPro" id="IPR015931">
    <property type="entry name" value="Acnase/IPM_dHydase_lsu_aba_1/3"/>
</dbReference>
<dbReference type="Gene3D" id="3.30.499.10">
    <property type="entry name" value="Aconitase, domain 3"/>
    <property type="match status" value="1"/>
</dbReference>
<keyword evidence="2" id="KW-0456">Lyase</keyword>